<dbReference type="InterPro" id="IPR045135">
    <property type="entry name" value="Rpn7_N"/>
</dbReference>
<dbReference type="Proteomes" id="UP000605846">
    <property type="component" value="Unassembled WGS sequence"/>
</dbReference>
<organism evidence="8 9">
    <name type="scientific">Apophysomyces ossiformis</name>
    <dbReference type="NCBI Taxonomy" id="679940"/>
    <lineage>
        <taxon>Eukaryota</taxon>
        <taxon>Fungi</taxon>
        <taxon>Fungi incertae sedis</taxon>
        <taxon>Mucoromycota</taxon>
        <taxon>Mucoromycotina</taxon>
        <taxon>Mucoromycetes</taxon>
        <taxon>Mucorales</taxon>
        <taxon>Mucorineae</taxon>
        <taxon>Mucoraceae</taxon>
        <taxon>Apophysomyces</taxon>
    </lineage>
</organism>
<dbReference type="PANTHER" id="PTHR14145:SF2">
    <property type="entry name" value="COP9 SIGNALOSOME COMPLEX SUBUNIT 1"/>
    <property type="match status" value="1"/>
</dbReference>
<dbReference type="Gene3D" id="1.25.40.570">
    <property type="match status" value="1"/>
</dbReference>
<dbReference type="InterPro" id="IPR036390">
    <property type="entry name" value="WH_DNA-bd_sf"/>
</dbReference>
<dbReference type="Pfam" id="PF10602">
    <property type="entry name" value="RPN7"/>
    <property type="match status" value="1"/>
</dbReference>
<comment type="caution">
    <text evidence="8">The sequence shown here is derived from an EMBL/GenBank/DDBJ whole genome shotgun (WGS) entry which is preliminary data.</text>
</comment>
<reference evidence="8" key="1">
    <citation type="submission" date="2020-01" db="EMBL/GenBank/DDBJ databases">
        <title>Genome Sequencing of Three Apophysomyces-Like Fungal Strains Confirms a Novel Fungal Genus in the Mucoromycota with divergent Burkholderia-like Endosymbiotic Bacteria.</title>
        <authorList>
            <person name="Stajich J.E."/>
            <person name="Macias A.M."/>
            <person name="Carter-House D."/>
            <person name="Lovett B."/>
            <person name="Kasson L.R."/>
            <person name="Berry K."/>
            <person name="Grigoriev I."/>
            <person name="Chang Y."/>
            <person name="Spatafora J."/>
            <person name="Kasson M.T."/>
        </authorList>
    </citation>
    <scope>NUCLEOTIDE SEQUENCE</scope>
    <source>
        <strain evidence="8">NRRL A-21654</strain>
    </source>
</reference>
<feature type="domain" description="PCI" evidence="7">
    <location>
        <begin position="215"/>
        <end position="384"/>
    </location>
</feature>
<accession>A0A8H7BNH1</accession>
<dbReference type="InterPro" id="IPR000717">
    <property type="entry name" value="PCI_dom"/>
</dbReference>
<evidence type="ECO:0000256" key="2">
    <source>
        <dbReference type="ARBA" id="ARBA00004496"/>
    </source>
</evidence>
<dbReference type="PROSITE" id="PS50250">
    <property type="entry name" value="PCI"/>
    <property type="match status" value="1"/>
</dbReference>
<dbReference type="GO" id="GO:0005737">
    <property type="term" value="C:cytoplasm"/>
    <property type="evidence" value="ECO:0007669"/>
    <property type="project" value="UniProtKB-SubCell"/>
</dbReference>
<dbReference type="GO" id="GO:0008180">
    <property type="term" value="C:COP9 signalosome"/>
    <property type="evidence" value="ECO:0007669"/>
    <property type="project" value="UniProtKB-KW"/>
</dbReference>
<dbReference type="Pfam" id="PF01399">
    <property type="entry name" value="PCI"/>
    <property type="match status" value="1"/>
</dbReference>
<dbReference type="OrthoDB" id="422427at2759"/>
<evidence type="ECO:0000256" key="1">
    <source>
        <dbReference type="ARBA" id="ARBA00004123"/>
    </source>
</evidence>
<keyword evidence="4" id="KW-0963">Cytoplasm</keyword>
<name>A0A8H7BNH1_9FUNG</name>
<dbReference type="AlphaFoldDB" id="A0A8H7BNH1"/>
<dbReference type="SMART" id="SM00088">
    <property type="entry name" value="PINT"/>
    <property type="match status" value="1"/>
</dbReference>
<dbReference type="EMBL" id="JABAYA010000145">
    <property type="protein sequence ID" value="KAF7723621.1"/>
    <property type="molecule type" value="Genomic_DNA"/>
</dbReference>
<keyword evidence="9" id="KW-1185">Reference proteome</keyword>
<proteinExistence type="inferred from homology"/>
<evidence type="ECO:0000313" key="9">
    <source>
        <dbReference type="Proteomes" id="UP000605846"/>
    </source>
</evidence>
<evidence type="ECO:0000256" key="4">
    <source>
        <dbReference type="ARBA" id="ARBA00022490"/>
    </source>
</evidence>
<gene>
    <name evidence="8" type="primary">GPS1</name>
    <name evidence="8" type="ORF">EC973_001815</name>
</gene>
<protein>
    <submittedName>
        <fullName evidence="8">Cop9 signalosome complex subunit</fullName>
    </submittedName>
</protein>
<sequence>MANHRIEAPDNLDFESYINNYQGRTRINRALFIAQHCDSLEIEAYKFALNEIKETTKNVKQYKKCVEALNLALRKQNLEPIELDQDWITNTKKDNKARLEQLDAALKTYKNSLIKESIRVTQTGLGDFYFSCGENGAALKNYIRARDYCATSQHVLEMCFNMIKANLEEQHYTHVQTYIARAESTSNLADRPEMMAKLKCYQALALLKGSEPKKFYLVANTLSQIAFDAQPGEVLSPNDVAIYGGLCALASFDRRQLQELITNNATFKNYLELEPQIREMILAFCESKYAASLELLQGYRNDLMLDLYLCEHVDTLIQQIREKAMVQYCVPYSSVDMHRMAAAFNISVDQLENDLISLINGDHGRIEARIDSNRKILCTKRPELRKKVFKQALDAGDNYELAAKALMLRMNLLKADMIVR</sequence>
<dbReference type="PANTHER" id="PTHR14145">
    <property type="entry name" value="26S PROTESOME SUBUNIT 6"/>
    <property type="match status" value="1"/>
</dbReference>
<evidence type="ECO:0000256" key="5">
    <source>
        <dbReference type="ARBA" id="ARBA00022790"/>
    </source>
</evidence>
<evidence type="ECO:0000256" key="3">
    <source>
        <dbReference type="ARBA" id="ARBA00008793"/>
    </source>
</evidence>
<evidence type="ECO:0000259" key="7">
    <source>
        <dbReference type="PROSITE" id="PS50250"/>
    </source>
</evidence>
<comment type="subcellular location">
    <subcellularLocation>
        <location evidence="2">Cytoplasm</location>
    </subcellularLocation>
    <subcellularLocation>
        <location evidence="1">Nucleus</location>
    </subcellularLocation>
</comment>
<comment type="similarity">
    <text evidence="3">Belongs to the CSN1 family.</text>
</comment>
<dbReference type="InterPro" id="IPR019585">
    <property type="entry name" value="Rpn7/CSN1"/>
</dbReference>
<dbReference type="SUPFAM" id="SSF46785">
    <property type="entry name" value="Winged helix' DNA-binding domain"/>
    <property type="match status" value="1"/>
</dbReference>
<evidence type="ECO:0000313" key="8">
    <source>
        <dbReference type="EMBL" id="KAF7723621.1"/>
    </source>
</evidence>
<keyword evidence="6" id="KW-0539">Nucleus</keyword>
<evidence type="ECO:0000256" key="6">
    <source>
        <dbReference type="ARBA" id="ARBA00023242"/>
    </source>
</evidence>
<keyword evidence="5" id="KW-0736">Signalosome</keyword>